<dbReference type="Proteomes" id="UP000006671">
    <property type="component" value="Unassembled WGS sequence"/>
</dbReference>
<organism evidence="8">
    <name type="scientific">Naegleria gruberi</name>
    <name type="common">Amoeba</name>
    <dbReference type="NCBI Taxonomy" id="5762"/>
    <lineage>
        <taxon>Eukaryota</taxon>
        <taxon>Discoba</taxon>
        <taxon>Heterolobosea</taxon>
        <taxon>Tetramitia</taxon>
        <taxon>Eutetramitia</taxon>
        <taxon>Vahlkampfiidae</taxon>
        <taxon>Naegleria</taxon>
    </lineage>
</organism>
<proteinExistence type="predicted"/>
<dbReference type="RefSeq" id="XP_002682136.1">
    <property type="nucleotide sequence ID" value="XM_002682090.1"/>
</dbReference>
<evidence type="ECO:0000256" key="3">
    <source>
        <dbReference type="ARBA" id="ARBA00022741"/>
    </source>
</evidence>
<dbReference type="PROSITE" id="PS00108">
    <property type="entry name" value="PROTEIN_KINASE_ST"/>
    <property type="match status" value="1"/>
</dbReference>
<evidence type="ECO:0000256" key="5">
    <source>
        <dbReference type="ARBA" id="ARBA00022840"/>
    </source>
</evidence>
<evidence type="ECO:0000256" key="2">
    <source>
        <dbReference type="ARBA" id="ARBA00022679"/>
    </source>
</evidence>
<dbReference type="SUPFAM" id="SSF56112">
    <property type="entry name" value="Protein kinase-like (PK-like)"/>
    <property type="match status" value="1"/>
</dbReference>
<keyword evidence="5" id="KW-0067">ATP-binding</keyword>
<dbReference type="VEuPathDB" id="AmoebaDB:NAEGRDRAFT_62737"/>
<keyword evidence="4" id="KW-0418">Kinase</keyword>
<dbReference type="KEGG" id="ngr:NAEGRDRAFT_62737"/>
<dbReference type="PANTHER" id="PTHR43671:SF13">
    <property type="entry name" value="SERINE_THREONINE-PROTEIN KINASE NEK2"/>
    <property type="match status" value="1"/>
</dbReference>
<keyword evidence="8" id="KW-1185">Reference proteome</keyword>
<dbReference type="PANTHER" id="PTHR43671">
    <property type="entry name" value="SERINE/THREONINE-PROTEIN KINASE NEK"/>
    <property type="match status" value="1"/>
</dbReference>
<dbReference type="InterPro" id="IPR050660">
    <property type="entry name" value="NEK_Ser/Thr_kinase"/>
</dbReference>
<name>D2V1Y3_NAEGR</name>
<evidence type="ECO:0000313" key="8">
    <source>
        <dbReference type="Proteomes" id="UP000006671"/>
    </source>
</evidence>
<accession>D2V1Y3</accession>
<evidence type="ECO:0000256" key="1">
    <source>
        <dbReference type="ARBA" id="ARBA00012513"/>
    </source>
</evidence>
<sequence length="103" mass="11544">MVHRDLKLGNIFVKKTRNVSETISIVVGDWGSSRYEGRVGMTAFEGTIQYSSPESILDGLFYPQSDIWSLGCIFYQLLTNDFNTSLFKLKGTDIGHAYQTPNG</sequence>
<dbReference type="InterPro" id="IPR008271">
    <property type="entry name" value="Ser/Thr_kinase_AS"/>
</dbReference>
<protein>
    <recommendedName>
        <fullName evidence="1">non-specific serine/threonine protein kinase</fullName>
        <ecNumber evidence="1">2.7.11.1</ecNumber>
    </recommendedName>
</protein>
<gene>
    <name evidence="7" type="ORF">NAEGRDRAFT_62737</name>
</gene>
<feature type="domain" description="Protein kinase" evidence="6">
    <location>
        <begin position="1"/>
        <end position="103"/>
    </location>
</feature>
<dbReference type="Gene3D" id="1.10.510.10">
    <property type="entry name" value="Transferase(Phosphotransferase) domain 1"/>
    <property type="match status" value="1"/>
</dbReference>
<evidence type="ECO:0000256" key="4">
    <source>
        <dbReference type="ARBA" id="ARBA00022777"/>
    </source>
</evidence>
<keyword evidence="3" id="KW-0547">Nucleotide-binding</keyword>
<evidence type="ECO:0000259" key="6">
    <source>
        <dbReference type="PROSITE" id="PS50011"/>
    </source>
</evidence>
<dbReference type="OrthoDB" id="248923at2759"/>
<dbReference type="STRING" id="5762.D2V1Y3"/>
<dbReference type="PROSITE" id="PS50011">
    <property type="entry name" value="PROTEIN_KINASE_DOM"/>
    <property type="match status" value="1"/>
</dbReference>
<dbReference type="GO" id="GO:0004674">
    <property type="term" value="F:protein serine/threonine kinase activity"/>
    <property type="evidence" value="ECO:0007669"/>
    <property type="project" value="UniProtKB-EC"/>
</dbReference>
<dbReference type="InterPro" id="IPR000719">
    <property type="entry name" value="Prot_kinase_dom"/>
</dbReference>
<dbReference type="AlphaFoldDB" id="D2V1Y3"/>
<dbReference type="Pfam" id="PF00069">
    <property type="entry name" value="Pkinase"/>
    <property type="match status" value="1"/>
</dbReference>
<dbReference type="InterPro" id="IPR011009">
    <property type="entry name" value="Kinase-like_dom_sf"/>
</dbReference>
<dbReference type="GO" id="GO:0005524">
    <property type="term" value="F:ATP binding"/>
    <property type="evidence" value="ECO:0007669"/>
    <property type="project" value="UniProtKB-KW"/>
</dbReference>
<reference evidence="7 8" key="1">
    <citation type="journal article" date="2010" name="Cell">
        <title>The genome of Naegleria gruberi illuminates early eukaryotic versatility.</title>
        <authorList>
            <person name="Fritz-Laylin L.K."/>
            <person name="Prochnik S.E."/>
            <person name="Ginger M.L."/>
            <person name="Dacks J.B."/>
            <person name="Carpenter M.L."/>
            <person name="Field M.C."/>
            <person name="Kuo A."/>
            <person name="Paredez A."/>
            <person name="Chapman J."/>
            <person name="Pham J."/>
            <person name="Shu S."/>
            <person name="Neupane R."/>
            <person name="Cipriano M."/>
            <person name="Mancuso J."/>
            <person name="Tu H."/>
            <person name="Salamov A."/>
            <person name="Lindquist E."/>
            <person name="Shapiro H."/>
            <person name="Lucas S."/>
            <person name="Grigoriev I.V."/>
            <person name="Cande W.Z."/>
            <person name="Fulton C."/>
            <person name="Rokhsar D.S."/>
            <person name="Dawson S.C."/>
        </authorList>
    </citation>
    <scope>NUCLEOTIDE SEQUENCE [LARGE SCALE GENOMIC DNA]</scope>
    <source>
        <strain evidence="7 8">NEG-M</strain>
    </source>
</reference>
<dbReference type="InParanoid" id="D2V1Y3"/>
<dbReference type="EMBL" id="GG738848">
    <property type="protein sequence ID" value="EFC49392.1"/>
    <property type="molecule type" value="Genomic_DNA"/>
</dbReference>
<dbReference type="GeneID" id="8852609"/>
<keyword evidence="2" id="KW-0808">Transferase</keyword>
<evidence type="ECO:0000313" key="7">
    <source>
        <dbReference type="EMBL" id="EFC49392.1"/>
    </source>
</evidence>
<dbReference type="EC" id="2.7.11.1" evidence="1"/>